<keyword evidence="2 5" id="KW-0489">Methyltransferase</keyword>
<evidence type="ECO:0000313" key="7">
    <source>
        <dbReference type="EMBL" id="MBB6096551.1"/>
    </source>
</evidence>
<evidence type="ECO:0000256" key="2">
    <source>
        <dbReference type="ARBA" id="ARBA00022603"/>
    </source>
</evidence>
<dbReference type="SUPFAM" id="SSF75217">
    <property type="entry name" value="alpha/beta knot"/>
    <property type="match status" value="1"/>
</dbReference>
<dbReference type="RefSeq" id="WP_184335938.1">
    <property type="nucleotide sequence ID" value="NZ_JACHHZ010000008.1"/>
</dbReference>
<dbReference type="InterPro" id="IPR004384">
    <property type="entry name" value="RNA_MeTrfase_TrmJ/LasT"/>
</dbReference>
<comment type="subcellular location">
    <subcellularLocation>
        <location evidence="5">Cytoplasm</location>
    </subcellularLocation>
</comment>
<keyword evidence="5" id="KW-0963">Cytoplasm</keyword>
<sequence>MPIRIVLVEPQHPGNIGAVARAMKNMGLRELHLVKPALFPHQEASARASGADDVLDAAVVHERFDQAIADCGLIVGTSARQRHLPWSIVEPRECSAQIIQSSRDQTAAVVFGAERTGLTNVELDRCHLLMTIPTASEYSSLNLAMAVQVVTYELWLAARPGAPPPPERDVPLASAEEVSRLYVHFEQVLEEIDFKDRTGGGHLMARIRRLFNRAQLDQNEMNILRGILTAVQSRRRPAGKV</sequence>
<evidence type="ECO:0000256" key="4">
    <source>
        <dbReference type="ARBA" id="ARBA00022691"/>
    </source>
</evidence>
<evidence type="ECO:0000256" key="3">
    <source>
        <dbReference type="ARBA" id="ARBA00022679"/>
    </source>
</evidence>
<dbReference type="GO" id="GO:0160206">
    <property type="term" value="F:tRNA (cytidine(32)/uridine(32)-2'-O)-methyltransferase activity"/>
    <property type="evidence" value="ECO:0007669"/>
    <property type="project" value="UniProtKB-EC"/>
</dbReference>
<comment type="function">
    <text evidence="5">Catalyzes the formation of 2'O-methylated cytidine (Cm32) or 2'O-methylated uridine (Um32) at position 32 in tRNA.</text>
</comment>
<comment type="catalytic activity">
    <reaction evidence="5">
        <text>cytidine(32) in tRNA + S-adenosyl-L-methionine = 2'-O-methylcytidine(32) in tRNA + S-adenosyl-L-homocysteine + H(+)</text>
        <dbReference type="Rhea" id="RHEA:42932"/>
        <dbReference type="Rhea" id="RHEA-COMP:10288"/>
        <dbReference type="Rhea" id="RHEA-COMP:10289"/>
        <dbReference type="ChEBI" id="CHEBI:15378"/>
        <dbReference type="ChEBI" id="CHEBI:57856"/>
        <dbReference type="ChEBI" id="CHEBI:59789"/>
        <dbReference type="ChEBI" id="CHEBI:74495"/>
        <dbReference type="ChEBI" id="CHEBI:82748"/>
        <dbReference type="EC" id="2.1.1.200"/>
    </reaction>
</comment>
<proteinExistence type="inferred from homology"/>
<dbReference type="AlphaFoldDB" id="A0A841HT16"/>
<dbReference type="GO" id="GO:0005829">
    <property type="term" value="C:cytosol"/>
    <property type="evidence" value="ECO:0007669"/>
    <property type="project" value="TreeGrafter"/>
</dbReference>
<keyword evidence="5" id="KW-0819">tRNA processing</keyword>
<feature type="domain" description="tRNA/rRNA methyltransferase SpoU type" evidence="6">
    <location>
        <begin position="3"/>
        <end position="152"/>
    </location>
</feature>
<evidence type="ECO:0000256" key="5">
    <source>
        <dbReference type="RuleBase" id="RU362024"/>
    </source>
</evidence>
<dbReference type="GO" id="GO:0002128">
    <property type="term" value="P:tRNA nucleoside ribose methylation"/>
    <property type="evidence" value="ECO:0007669"/>
    <property type="project" value="TreeGrafter"/>
</dbReference>
<evidence type="ECO:0000256" key="1">
    <source>
        <dbReference type="ARBA" id="ARBA00007228"/>
    </source>
</evidence>
<dbReference type="Gene3D" id="1.10.8.590">
    <property type="match status" value="1"/>
</dbReference>
<dbReference type="NCBIfam" id="TIGR00050">
    <property type="entry name" value="rRNA_methyl_1"/>
    <property type="match status" value="1"/>
</dbReference>
<dbReference type="InterPro" id="IPR029026">
    <property type="entry name" value="tRNA_m1G_MTases_N"/>
</dbReference>
<name>A0A841HT16_9GAMM</name>
<dbReference type="EMBL" id="JACHHZ010000008">
    <property type="protein sequence ID" value="MBB6096551.1"/>
    <property type="molecule type" value="Genomic_DNA"/>
</dbReference>
<dbReference type="Gene3D" id="3.40.1280.10">
    <property type="match status" value="1"/>
</dbReference>
<dbReference type="Pfam" id="PF00588">
    <property type="entry name" value="SpoU_methylase"/>
    <property type="match status" value="1"/>
</dbReference>
<accession>A0A841HT16</accession>
<gene>
    <name evidence="5" type="primary">trmJ</name>
    <name evidence="7" type="ORF">HNQ60_005473</name>
</gene>
<comment type="caution">
    <text evidence="7">The sequence shown here is derived from an EMBL/GenBank/DDBJ whole genome shotgun (WGS) entry which is preliminary data.</text>
</comment>
<organism evidence="7 8">
    <name type="scientific">Povalibacter uvarum</name>
    <dbReference type="NCBI Taxonomy" id="732238"/>
    <lineage>
        <taxon>Bacteria</taxon>
        <taxon>Pseudomonadati</taxon>
        <taxon>Pseudomonadota</taxon>
        <taxon>Gammaproteobacteria</taxon>
        <taxon>Steroidobacterales</taxon>
        <taxon>Steroidobacteraceae</taxon>
        <taxon>Povalibacter</taxon>
    </lineage>
</organism>
<dbReference type="PANTHER" id="PTHR42786">
    <property type="entry name" value="TRNA/RRNA METHYLTRANSFERASE"/>
    <property type="match status" value="1"/>
</dbReference>
<comment type="catalytic activity">
    <reaction evidence="5">
        <text>uridine(32) in tRNA + S-adenosyl-L-methionine = 2'-O-methyluridine(32) in tRNA + S-adenosyl-L-homocysteine + H(+)</text>
        <dbReference type="Rhea" id="RHEA:42936"/>
        <dbReference type="Rhea" id="RHEA-COMP:10107"/>
        <dbReference type="Rhea" id="RHEA-COMP:10290"/>
        <dbReference type="ChEBI" id="CHEBI:15378"/>
        <dbReference type="ChEBI" id="CHEBI:57856"/>
        <dbReference type="ChEBI" id="CHEBI:59789"/>
        <dbReference type="ChEBI" id="CHEBI:65315"/>
        <dbReference type="ChEBI" id="CHEBI:74478"/>
        <dbReference type="EC" id="2.1.1.200"/>
    </reaction>
</comment>
<dbReference type="PIRSF" id="PIRSF004808">
    <property type="entry name" value="LasT"/>
    <property type="match status" value="1"/>
</dbReference>
<comment type="subunit">
    <text evidence="5">Homodimer.</text>
</comment>
<dbReference type="CDD" id="cd18093">
    <property type="entry name" value="SpoU-like_TrmJ"/>
    <property type="match status" value="1"/>
</dbReference>
<evidence type="ECO:0000313" key="8">
    <source>
        <dbReference type="Proteomes" id="UP000588068"/>
    </source>
</evidence>
<comment type="similarity">
    <text evidence="1">Belongs to the class IV-like SAM-binding methyltransferase superfamily. RNA methyltransferase TrmH family.</text>
</comment>
<dbReference type="GO" id="GO:0003723">
    <property type="term" value="F:RNA binding"/>
    <property type="evidence" value="ECO:0007669"/>
    <property type="project" value="InterPro"/>
</dbReference>
<dbReference type="FunFam" id="3.40.1280.10:FF:000006">
    <property type="entry name" value="Uncharacterized tRNA/rRNA methyltransferase HI_0380"/>
    <property type="match status" value="1"/>
</dbReference>
<dbReference type="EC" id="2.1.1.200" evidence="5"/>
<reference evidence="7 8" key="1">
    <citation type="submission" date="2020-08" db="EMBL/GenBank/DDBJ databases">
        <title>Genomic Encyclopedia of Type Strains, Phase IV (KMG-IV): sequencing the most valuable type-strain genomes for metagenomic binning, comparative biology and taxonomic classification.</title>
        <authorList>
            <person name="Goeker M."/>
        </authorList>
    </citation>
    <scope>NUCLEOTIDE SEQUENCE [LARGE SCALE GENOMIC DNA]</scope>
    <source>
        <strain evidence="7 8">DSM 26723</strain>
    </source>
</reference>
<keyword evidence="8" id="KW-1185">Reference proteome</keyword>
<dbReference type="InterPro" id="IPR001537">
    <property type="entry name" value="SpoU_MeTrfase"/>
</dbReference>
<dbReference type="InterPro" id="IPR029028">
    <property type="entry name" value="Alpha/beta_knot_MTases"/>
</dbReference>
<protein>
    <recommendedName>
        <fullName evidence="5">tRNA (cytidine/uridine-2'-O-)-methyltransferase TrmJ</fullName>
        <ecNumber evidence="5">2.1.1.200</ecNumber>
    </recommendedName>
    <alternativeName>
        <fullName evidence="5">tRNA (cytidine(32)/uridine(32)-2'-O)-methyltransferase</fullName>
    </alternativeName>
    <alternativeName>
        <fullName evidence="5">tRNA Cm32/Um32 methyltransferase</fullName>
    </alternativeName>
</protein>
<evidence type="ECO:0000259" key="6">
    <source>
        <dbReference type="Pfam" id="PF00588"/>
    </source>
</evidence>
<dbReference type="Proteomes" id="UP000588068">
    <property type="component" value="Unassembled WGS sequence"/>
</dbReference>
<keyword evidence="3 7" id="KW-0808">Transferase</keyword>
<dbReference type="PANTHER" id="PTHR42786:SF2">
    <property type="entry name" value="TRNA (CYTIDINE_URIDINE-2'-O-)-METHYLTRANSFERASE TRMJ"/>
    <property type="match status" value="1"/>
</dbReference>
<keyword evidence="4 5" id="KW-0949">S-adenosyl-L-methionine</keyword>